<dbReference type="eggNOG" id="ENOG502QPZF">
    <property type="taxonomic scope" value="Eukaryota"/>
</dbReference>
<reference evidence="2 3" key="1">
    <citation type="journal article" date="2009" name="Nature">
        <title>Evolution of pathogenicity and sexual reproduction in eight Candida genomes.</title>
        <authorList>
            <person name="Butler G."/>
            <person name="Rasmussen M.D."/>
            <person name="Lin M.F."/>
            <person name="Santos M.A."/>
            <person name="Sakthikumar S."/>
            <person name="Munro C.A."/>
            <person name="Rheinbay E."/>
            <person name="Grabherr M."/>
            <person name="Forche A."/>
            <person name="Reedy J.L."/>
            <person name="Agrafioti I."/>
            <person name="Arnaud M.B."/>
            <person name="Bates S."/>
            <person name="Brown A.J."/>
            <person name="Brunke S."/>
            <person name="Costanzo M.C."/>
            <person name="Fitzpatrick D.A."/>
            <person name="de Groot P.W."/>
            <person name="Harris D."/>
            <person name="Hoyer L.L."/>
            <person name="Hube B."/>
            <person name="Klis F.M."/>
            <person name="Kodira C."/>
            <person name="Lennard N."/>
            <person name="Logue M.E."/>
            <person name="Martin R."/>
            <person name="Neiman A.M."/>
            <person name="Nikolaou E."/>
            <person name="Quail M.A."/>
            <person name="Quinn J."/>
            <person name="Santos M.C."/>
            <person name="Schmitzberger F.F."/>
            <person name="Sherlock G."/>
            <person name="Shah P."/>
            <person name="Silverstein K.A."/>
            <person name="Skrzypek M.S."/>
            <person name="Soll D."/>
            <person name="Staggs R."/>
            <person name="Stansfield I."/>
            <person name="Stumpf M.P."/>
            <person name="Sudbery P.E."/>
            <person name="Srikantha T."/>
            <person name="Zeng Q."/>
            <person name="Berman J."/>
            <person name="Berriman M."/>
            <person name="Heitman J."/>
            <person name="Gow N.A."/>
            <person name="Lorenz M.C."/>
            <person name="Birren B.W."/>
            <person name="Kellis M."/>
            <person name="Cuomo C.A."/>
        </authorList>
    </citation>
    <scope>NUCLEOTIDE SEQUENCE [LARGE SCALE GENOMIC DNA]</scope>
    <source>
        <strain evidence="3">ATCC MYA-3404 / T1</strain>
    </source>
</reference>
<dbReference type="VEuPathDB" id="FungiDB:CTRG_04508"/>
<dbReference type="KEGG" id="ctp:CTRG_04508"/>
<feature type="chain" id="PRO_5002955423" description="Hyphally-regulated cell wall protein N-terminal domain-containing protein" evidence="1">
    <location>
        <begin position="22"/>
        <end position="1467"/>
    </location>
</feature>
<dbReference type="OrthoDB" id="4026272at2759"/>
<feature type="signal peptide" evidence="1">
    <location>
        <begin position="1"/>
        <end position="21"/>
    </location>
</feature>
<dbReference type="HOGENOM" id="CLU_250444_0_0_1"/>
<dbReference type="GeneID" id="8299877"/>
<name>C5MEL5_CANTT</name>
<evidence type="ECO:0000313" key="3">
    <source>
        <dbReference type="Proteomes" id="UP000002037"/>
    </source>
</evidence>
<keyword evidence="3" id="KW-1185">Reference proteome</keyword>
<gene>
    <name evidence="2" type="ORF">CTRG_04508</name>
</gene>
<dbReference type="RefSeq" id="XP_002550210.1">
    <property type="nucleotide sequence ID" value="XM_002550164.1"/>
</dbReference>
<evidence type="ECO:0000313" key="2">
    <source>
        <dbReference type="EMBL" id="EER31725.1"/>
    </source>
</evidence>
<evidence type="ECO:0000256" key="1">
    <source>
        <dbReference type="SAM" id="SignalP"/>
    </source>
</evidence>
<feature type="non-terminal residue" evidence="2">
    <location>
        <position position="1467"/>
    </location>
</feature>
<proteinExistence type="predicted"/>
<protein>
    <recommendedName>
        <fullName evidence="4">Hyphally-regulated cell wall protein N-terminal domain-containing protein</fullName>
    </recommendedName>
</protein>
<sequence length="1467" mass="157977">MKTRSILSYLLLASVTIAAGAFKIKTIYKNTDLYLKVNFETDQVFLGKQKGDDFQLSEESYLVLSDDHSSVIAHQENDIIQANALTTEYSFPLWKITSDNYLIYEVPLYACLHSSSYLVTVNPTLFANHEVDCFSVTNLMPVKEKRVPQNFLVENNAATKLHQLKSNHEILVESNKDKTGSFIHNIKLDNGAVFINNYEKKLHKELLKRDDPPVDPSKPMIIQGQIAETTGFFFITGEFVMIREGDALDAAKFTIDSGYLKVGSNYIDEYDGKLVANDDPLGPAQWTTIDNQIYFGAEPELVHFYGCEGKVSVDSSGGCEEITSIVIKNFEFVPVENTVDGSLPMAISGTLDEASVILSTDNDEVIVFGGDLVDATKFTLSGRYLKAGDRYVAIDGGALVVVETSGEATSGWILSGDHLFFGEDPELVHFYGCEGKVSVDSSGGCEEITSIVIKNFNFEAQINTVDPTNAMLIQGQFDSQEVTISTSGDEVTVFTGDDVDAAKFTIVNRYLKAGDRYVAIDGGALVVVETSGEATSGWILSGDHLFFGEDPELVHFYGCEGKVSVDSSGGCEEITSIVIKNFNFEAQINTVDPTNAMLIQGQFDSQEVTISTSGDEVTVFTGDDVDAAKFTIVNRYLKAGDRYVAINGGSLVVVGDEGDAQRGWILSGDHLFFGEDPDLVHFFGCESMLSVDSSGGCEEITSIVIKNFEFVPVENTVDGSLPMAISGTLDEASVILSTDNDEVIVFGGDLVDATKFTLSGRYLKAGDRYVAIDGGALVVVETSGEATSGWILSGDHLFFGEDPELVHFYGCEGKVSVDSSGGCEEITSIVIKNFEFVPVENTVDGSLPMAISGTLDEASVILSTDNDEVIVFGGDLVDATKFTLSGRYLKAGDRYVAIDGGALVVVETSGEATSGWILSGDHLFFGEDPELVHFYGCEGKVSVDSSGGCEEITSIVIKNFNFEAQINTVDPTNAMLIQGQFDSQEVTISTSGDEVTVFTGDDVDAAKFTIVNRYLKAGDRYVAIDGGALVVVETSGEATSGWILSGDHLFFGEDPELVHFYGCEGKVSVDSSGGCEEITSIVIKNFNFEAQINTVDPTNAMLIQGQFDSQEVTISTSGDEVTVFTGDDVDAAKFTIVNRYLKAGDRYVAIDGGALVVVETSGEATSGWILSGDHLFFGEDPELVHFYGCEGKVSVDSSGGCEEITSIVIKNFEFVPVENTVDGSLPMAISGTLDEASVILSTDNDEVIVFGGDLVDATKFTLSGRYLKAGDRYVAIDGGALVVVETSGEATSGWILSGDHLFFGEDPELVHFYGCEGKVSVDSSGGCEEITSIVIKNFNFEAQINTVDPTNAMLIQGQFDSQEVTISTSGDEVTVFTGDDVDAAKFTIVNRYLKAGDRYVAINGGSLVVVGDEGDAQRGWILSGDHLFFGEDPELVHFYGCEGKVSGDSSGRCEEITSIVIKNFNFE</sequence>
<accession>C5MEL5</accession>
<keyword evidence="1" id="KW-0732">Signal</keyword>
<dbReference type="EMBL" id="GG692400">
    <property type="protein sequence ID" value="EER31725.1"/>
    <property type="molecule type" value="Genomic_DNA"/>
</dbReference>
<organism evidence="2 3">
    <name type="scientific">Candida tropicalis (strain ATCC MYA-3404 / T1)</name>
    <name type="common">Yeast</name>
    <dbReference type="NCBI Taxonomy" id="294747"/>
    <lineage>
        <taxon>Eukaryota</taxon>
        <taxon>Fungi</taxon>
        <taxon>Dikarya</taxon>
        <taxon>Ascomycota</taxon>
        <taxon>Saccharomycotina</taxon>
        <taxon>Pichiomycetes</taxon>
        <taxon>Debaryomycetaceae</taxon>
        <taxon>Candida/Lodderomyces clade</taxon>
        <taxon>Candida</taxon>
    </lineage>
</organism>
<evidence type="ECO:0008006" key="4">
    <source>
        <dbReference type="Google" id="ProtNLM"/>
    </source>
</evidence>
<dbReference type="Proteomes" id="UP000002037">
    <property type="component" value="Unassembled WGS sequence"/>
</dbReference>
<dbReference type="STRING" id="294747.C5MEL5"/>